<keyword evidence="3" id="KW-1185">Reference proteome</keyword>
<keyword evidence="1" id="KW-1133">Transmembrane helix</keyword>
<dbReference type="AlphaFoldDB" id="A0AAD6Z1B9"/>
<proteinExistence type="predicted"/>
<organism evidence="2 3">
    <name type="scientific">Mycena albidolilacea</name>
    <dbReference type="NCBI Taxonomy" id="1033008"/>
    <lineage>
        <taxon>Eukaryota</taxon>
        <taxon>Fungi</taxon>
        <taxon>Dikarya</taxon>
        <taxon>Basidiomycota</taxon>
        <taxon>Agaricomycotina</taxon>
        <taxon>Agaricomycetes</taxon>
        <taxon>Agaricomycetidae</taxon>
        <taxon>Agaricales</taxon>
        <taxon>Marasmiineae</taxon>
        <taxon>Mycenaceae</taxon>
        <taxon>Mycena</taxon>
    </lineage>
</organism>
<evidence type="ECO:0000256" key="1">
    <source>
        <dbReference type="SAM" id="Phobius"/>
    </source>
</evidence>
<name>A0AAD6Z1B9_9AGAR</name>
<accession>A0AAD6Z1B9</accession>
<reference evidence="2" key="1">
    <citation type="submission" date="2023-03" db="EMBL/GenBank/DDBJ databases">
        <title>Massive genome expansion in bonnet fungi (Mycena s.s.) driven by repeated elements and novel gene families across ecological guilds.</title>
        <authorList>
            <consortium name="Lawrence Berkeley National Laboratory"/>
            <person name="Harder C.B."/>
            <person name="Miyauchi S."/>
            <person name="Viragh M."/>
            <person name="Kuo A."/>
            <person name="Thoen E."/>
            <person name="Andreopoulos B."/>
            <person name="Lu D."/>
            <person name="Skrede I."/>
            <person name="Drula E."/>
            <person name="Henrissat B."/>
            <person name="Morin E."/>
            <person name="Kohler A."/>
            <person name="Barry K."/>
            <person name="LaButti K."/>
            <person name="Morin E."/>
            <person name="Salamov A."/>
            <person name="Lipzen A."/>
            <person name="Mereny Z."/>
            <person name="Hegedus B."/>
            <person name="Baldrian P."/>
            <person name="Stursova M."/>
            <person name="Weitz H."/>
            <person name="Taylor A."/>
            <person name="Grigoriev I.V."/>
            <person name="Nagy L.G."/>
            <person name="Martin F."/>
            <person name="Kauserud H."/>
        </authorList>
    </citation>
    <scope>NUCLEOTIDE SEQUENCE</scope>
    <source>
        <strain evidence="2">CBHHK002</strain>
    </source>
</reference>
<dbReference type="Proteomes" id="UP001218218">
    <property type="component" value="Unassembled WGS sequence"/>
</dbReference>
<feature type="transmembrane region" description="Helical" evidence="1">
    <location>
        <begin position="179"/>
        <end position="202"/>
    </location>
</feature>
<sequence length="254" mass="28455">MAAQHWVISIYRVFQAFIYFDNGIFPLGFLGNLGHFSETLKNSFFVANIATGDTLIVHRLWTVWGFHKGVIVFPVCTLLGLLVCSGELVYQLSQFRPGEDIFLSVAGRWVRTDTILTLITNSYCTALISWRLWTASKVGVHPHRGANIKHILSIVIESATLYTTWNLMFFVSYETQSNLQFIFIDCWPVMTGIAFTLIHVRVGWDGIQRRRQPSTTASGSVPGPLSFTVGIRPAVQKHSDTGTETVMHGSDAQL</sequence>
<protein>
    <submittedName>
        <fullName evidence="2">Uncharacterized protein</fullName>
    </submittedName>
</protein>
<keyword evidence="1" id="KW-0472">Membrane</keyword>
<evidence type="ECO:0000313" key="3">
    <source>
        <dbReference type="Proteomes" id="UP001218218"/>
    </source>
</evidence>
<dbReference type="EMBL" id="JARIHO010000106">
    <property type="protein sequence ID" value="KAJ7303482.1"/>
    <property type="molecule type" value="Genomic_DNA"/>
</dbReference>
<evidence type="ECO:0000313" key="2">
    <source>
        <dbReference type="EMBL" id="KAJ7303482.1"/>
    </source>
</evidence>
<feature type="transmembrane region" description="Helical" evidence="1">
    <location>
        <begin position="151"/>
        <end position="173"/>
    </location>
</feature>
<feature type="transmembrane region" description="Helical" evidence="1">
    <location>
        <begin position="70"/>
        <end position="90"/>
    </location>
</feature>
<gene>
    <name evidence="2" type="ORF">DFH08DRAFT_977166</name>
</gene>
<keyword evidence="1" id="KW-0812">Transmembrane</keyword>
<comment type="caution">
    <text evidence="2">The sequence shown here is derived from an EMBL/GenBank/DDBJ whole genome shotgun (WGS) entry which is preliminary data.</text>
</comment>